<proteinExistence type="predicted"/>
<dbReference type="InterPro" id="IPR036182">
    <property type="entry name" value="PCuAC_sf"/>
</dbReference>
<dbReference type="Proteomes" id="UP001589834">
    <property type="component" value="Unassembled WGS sequence"/>
</dbReference>
<name>A0ABV6PU79_9BURK</name>
<evidence type="ECO:0000313" key="2">
    <source>
        <dbReference type="EMBL" id="MFC0592483.1"/>
    </source>
</evidence>
<sequence>MIRSEVTMFGKLSRRAALWALASTLAAGAVQAQPPVVQVQDAWARATVPGQGASGAFMTLTAPQGATLVGVSSPAATAELHEMAMDGNVMRMRPLATLALPPGQAVTLKPGGVHVMLLDLKAPLTAGATLPLTLQLRDAQGASSQLEVQVPVRALGGSAMGQGMGHGAMHGR</sequence>
<comment type="caution">
    <text evidence="2">The sequence shown here is derived from an EMBL/GenBank/DDBJ whole genome shotgun (WGS) entry which is preliminary data.</text>
</comment>
<dbReference type="Gene3D" id="2.60.40.1890">
    <property type="entry name" value="PCu(A)C copper chaperone"/>
    <property type="match status" value="1"/>
</dbReference>
<accession>A0ABV6PU79</accession>
<protein>
    <submittedName>
        <fullName evidence="2">Copper chaperone PCu(A)C</fullName>
    </submittedName>
</protein>
<dbReference type="InterPro" id="IPR058248">
    <property type="entry name" value="Lxx211020-like"/>
</dbReference>
<dbReference type="Pfam" id="PF04314">
    <property type="entry name" value="PCuAC"/>
    <property type="match status" value="1"/>
</dbReference>
<reference evidence="2 3" key="1">
    <citation type="submission" date="2024-09" db="EMBL/GenBank/DDBJ databases">
        <authorList>
            <person name="Sun Q."/>
            <person name="Mori K."/>
        </authorList>
    </citation>
    <scope>NUCLEOTIDE SEQUENCE [LARGE SCALE GENOMIC DNA]</scope>
    <source>
        <strain evidence="2 3">NCAIM B.02336</strain>
    </source>
</reference>
<dbReference type="RefSeq" id="WP_377481861.1">
    <property type="nucleotide sequence ID" value="NZ_JBHLTN010000014.1"/>
</dbReference>
<dbReference type="InterPro" id="IPR007410">
    <property type="entry name" value="LpqE-like"/>
</dbReference>
<dbReference type="EMBL" id="JBHLTN010000014">
    <property type="protein sequence ID" value="MFC0592483.1"/>
    <property type="molecule type" value="Genomic_DNA"/>
</dbReference>
<evidence type="ECO:0000313" key="3">
    <source>
        <dbReference type="Proteomes" id="UP001589834"/>
    </source>
</evidence>
<gene>
    <name evidence="2" type="ORF">ACFFGG_07940</name>
</gene>
<organism evidence="2 3">
    <name type="scientific">Ottowia pentelensis</name>
    <dbReference type="NCBI Taxonomy" id="511108"/>
    <lineage>
        <taxon>Bacteria</taxon>
        <taxon>Pseudomonadati</taxon>
        <taxon>Pseudomonadota</taxon>
        <taxon>Betaproteobacteria</taxon>
        <taxon>Burkholderiales</taxon>
        <taxon>Comamonadaceae</taxon>
        <taxon>Ottowia</taxon>
    </lineage>
</organism>
<dbReference type="PANTHER" id="PTHR36302">
    <property type="entry name" value="BLR7088 PROTEIN"/>
    <property type="match status" value="1"/>
</dbReference>
<keyword evidence="1" id="KW-0732">Signal</keyword>
<keyword evidence="3" id="KW-1185">Reference proteome</keyword>
<feature type="signal peptide" evidence="1">
    <location>
        <begin position="1"/>
        <end position="32"/>
    </location>
</feature>
<dbReference type="PANTHER" id="PTHR36302:SF1">
    <property type="entry name" value="COPPER CHAPERONE PCU(A)C"/>
    <property type="match status" value="1"/>
</dbReference>
<evidence type="ECO:0000256" key="1">
    <source>
        <dbReference type="SAM" id="SignalP"/>
    </source>
</evidence>
<dbReference type="SUPFAM" id="SSF110087">
    <property type="entry name" value="DR1885-like metal-binding protein"/>
    <property type="match status" value="1"/>
</dbReference>
<feature type="chain" id="PRO_5046988096" evidence="1">
    <location>
        <begin position="33"/>
        <end position="172"/>
    </location>
</feature>